<proteinExistence type="predicted"/>
<evidence type="ECO:0000313" key="2">
    <source>
        <dbReference type="EMBL" id="GGE00960.1"/>
    </source>
</evidence>
<accession>A0A916ZJH4</accession>
<evidence type="ECO:0000313" key="3">
    <source>
        <dbReference type="Proteomes" id="UP000644699"/>
    </source>
</evidence>
<keyword evidence="1" id="KW-1133">Transmembrane helix</keyword>
<name>A0A916ZJH4_9HYPH</name>
<dbReference type="EMBL" id="BMIQ01000002">
    <property type="protein sequence ID" value="GGE00960.1"/>
    <property type="molecule type" value="Genomic_DNA"/>
</dbReference>
<keyword evidence="1" id="KW-0812">Transmembrane</keyword>
<organism evidence="2 3">
    <name type="scientific">Aureimonas endophytica</name>
    <dbReference type="NCBI Taxonomy" id="2027858"/>
    <lineage>
        <taxon>Bacteria</taxon>
        <taxon>Pseudomonadati</taxon>
        <taxon>Pseudomonadota</taxon>
        <taxon>Alphaproteobacteria</taxon>
        <taxon>Hyphomicrobiales</taxon>
        <taxon>Aurantimonadaceae</taxon>
        <taxon>Aureimonas</taxon>
    </lineage>
</organism>
<dbReference type="Proteomes" id="UP000644699">
    <property type="component" value="Unassembled WGS sequence"/>
</dbReference>
<keyword evidence="1" id="KW-0472">Membrane</keyword>
<gene>
    <name evidence="2" type="ORF">GCM10011390_19760</name>
</gene>
<comment type="caution">
    <text evidence="2">The sequence shown here is derived from an EMBL/GenBank/DDBJ whole genome shotgun (WGS) entry which is preliminary data.</text>
</comment>
<protein>
    <submittedName>
        <fullName evidence="2">Uncharacterized protein</fullName>
    </submittedName>
</protein>
<dbReference type="AlphaFoldDB" id="A0A916ZJH4"/>
<evidence type="ECO:0000256" key="1">
    <source>
        <dbReference type="SAM" id="Phobius"/>
    </source>
</evidence>
<reference evidence="2" key="1">
    <citation type="journal article" date="2014" name="Int. J. Syst. Evol. Microbiol.">
        <title>Complete genome sequence of Corynebacterium casei LMG S-19264T (=DSM 44701T), isolated from a smear-ripened cheese.</title>
        <authorList>
            <consortium name="US DOE Joint Genome Institute (JGI-PGF)"/>
            <person name="Walter F."/>
            <person name="Albersmeier A."/>
            <person name="Kalinowski J."/>
            <person name="Ruckert C."/>
        </authorList>
    </citation>
    <scope>NUCLEOTIDE SEQUENCE</scope>
    <source>
        <strain evidence="2">CGMCC 1.15367</strain>
    </source>
</reference>
<feature type="transmembrane region" description="Helical" evidence="1">
    <location>
        <begin position="35"/>
        <end position="55"/>
    </location>
</feature>
<keyword evidence="3" id="KW-1185">Reference proteome</keyword>
<sequence length="56" mass="6344">MARMHYQGWDHSHRTSHMIMAQEHTASGDRLTGSVIRIAAVAFCATFWVGVAMWLL</sequence>
<reference evidence="2" key="2">
    <citation type="submission" date="2020-09" db="EMBL/GenBank/DDBJ databases">
        <authorList>
            <person name="Sun Q."/>
            <person name="Zhou Y."/>
        </authorList>
    </citation>
    <scope>NUCLEOTIDE SEQUENCE</scope>
    <source>
        <strain evidence="2">CGMCC 1.15367</strain>
    </source>
</reference>